<dbReference type="Gramene" id="KOM34848">
    <property type="protein sequence ID" value="KOM34848"/>
    <property type="gene ID" value="LR48_Vigan02g099800"/>
</dbReference>
<dbReference type="AlphaFoldDB" id="A0A0L9TW84"/>
<evidence type="ECO:0000313" key="2">
    <source>
        <dbReference type="EMBL" id="KOM34848.1"/>
    </source>
</evidence>
<protein>
    <recommendedName>
        <fullName evidence="4">Ubiquitin-like protease family profile domain-containing protein</fullName>
    </recommendedName>
</protein>
<sequence>MKLEKRRNRAPSKRVETEQKLGQISNAGRSGAPFRAPEQWKSTSIGLEPSVSPKLRGSSPGRPRRVAGRRTTIFPRPSLLELAQASSGSLFWYMDTIIVDQGRSSMYGFVEPQTIQPSGNTLESQLVQVLYPKVCNKHLDSWECGFYVMSWIKTIIRATITDDWNESTSPIPGDTIKQIRQEWTTYLLQRWS</sequence>
<feature type="region of interest" description="Disordered" evidence="1">
    <location>
        <begin position="1"/>
        <end position="66"/>
    </location>
</feature>
<gene>
    <name evidence="2" type="ORF">LR48_Vigan02g099800</name>
</gene>
<organism evidence="2 3">
    <name type="scientific">Phaseolus angularis</name>
    <name type="common">Azuki bean</name>
    <name type="synonym">Vigna angularis</name>
    <dbReference type="NCBI Taxonomy" id="3914"/>
    <lineage>
        <taxon>Eukaryota</taxon>
        <taxon>Viridiplantae</taxon>
        <taxon>Streptophyta</taxon>
        <taxon>Embryophyta</taxon>
        <taxon>Tracheophyta</taxon>
        <taxon>Spermatophyta</taxon>
        <taxon>Magnoliopsida</taxon>
        <taxon>eudicotyledons</taxon>
        <taxon>Gunneridae</taxon>
        <taxon>Pentapetalae</taxon>
        <taxon>rosids</taxon>
        <taxon>fabids</taxon>
        <taxon>Fabales</taxon>
        <taxon>Fabaceae</taxon>
        <taxon>Papilionoideae</taxon>
        <taxon>50 kb inversion clade</taxon>
        <taxon>NPAAA clade</taxon>
        <taxon>indigoferoid/millettioid clade</taxon>
        <taxon>Phaseoleae</taxon>
        <taxon>Vigna</taxon>
    </lineage>
</organism>
<evidence type="ECO:0000313" key="3">
    <source>
        <dbReference type="Proteomes" id="UP000053144"/>
    </source>
</evidence>
<dbReference type="Proteomes" id="UP000053144">
    <property type="component" value="Chromosome 2"/>
</dbReference>
<evidence type="ECO:0008006" key="4">
    <source>
        <dbReference type="Google" id="ProtNLM"/>
    </source>
</evidence>
<reference evidence="3" key="1">
    <citation type="journal article" date="2015" name="Proc. Natl. Acad. Sci. U.S.A.">
        <title>Genome sequencing of adzuki bean (Vigna angularis) provides insight into high starch and low fat accumulation and domestication.</title>
        <authorList>
            <person name="Yang K."/>
            <person name="Tian Z."/>
            <person name="Chen C."/>
            <person name="Luo L."/>
            <person name="Zhao B."/>
            <person name="Wang Z."/>
            <person name="Yu L."/>
            <person name="Li Y."/>
            <person name="Sun Y."/>
            <person name="Li W."/>
            <person name="Chen Y."/>
            <person name="Li Y."/>
            <person name="Zhang Y."/>
            <person name="Ai D."/>
            <person name="Zhao J."/>
            <person name="Shang C."/>
            <person name="Ma Y."/>
            <person name="Wu B."/>
            <person name="Wang M."/>
            <person name="Gao L."/>
            <person name="Sun D."/>
            <person name="Zhang P."/>
            <person name="Guo F."/>
            <person name="Wang W."/>
            <person name="Li Y."/>
            <person name="Wang J."/>
            <person name="Varshney R.K."/>
            <person name="Wang J."/>
            <person name="Ling H.Q."/>
            <person name="Wan P."/>
        </authorList>
    </citation>
    <scope>NUCLEOTIDE SEQUENCE</scope>
    <source>
        <strain evidence="3">cv. Jingnong 6</strain>
    </source>
</reference>
<name>A0A0L9TW84_PHAAN</name>
<feature type="compositionally biased region" description="Basic residues" evidence="1">
    <location>
        <begin position="1"/>
        <end position="12"/>
    </location>
</feature>
<dbReference type="EMBL" id="CM003372">
    <property type="protein sequence ID" value="KOM34848.1"/>
    <property type="molecule type" value="Genomic_DNA"/>
</dbReference>
<evidence type="ECO:0000256" key="1">
    <source>
        <dbReference type="SAM" id="MobiDB-lite"/>
    </source>
</evidence>
<proteinExistence type="predicted"/>
<accession>A0A0L9TW84</accession>